<dbReference type="Proteomes" id="UP000293995">
    <property type="component" value="Chromosome"/>
</dbReference>
<dbReference type="SUPFAM" id="SSF46785">
    <property type="entry name" value="Winged helix' DNA-binding domain"/>
    <property type="match status" value="1"/>
</dbReference>
<dbReference type="InterPro" id="IPR000835">
    <property type="entry name" value="HTH_MarR-typ"/>
</dbReference>
<dbReference type="KEGG" id="mprt:ET475_08890"/>
<dbReference type="EMBL" id="CP035494">
    <property type="protein sequence ID" value="QAY60094.1"/>
    <property type="molecule type" value="Genomic_DNA"/>
</dbReference>
<accession>A0A4P6EDA7</accession>
<proteinExistence type="predicted"/>
<protein>
    <submittedName>
        <fullName evidence="3">MarR family transcriptional regulator</fullName>
    </submittedName>
</protein>
<reference evidence="3 4" key="1">
    <citation type="submission" date="2019-01" db="EMBL/GenBank/DDBJ databases">
        <title>Genome sequencing of strain DFW100M-13.</title>
        <authorList>
            <person name="Heo J."/>
            <person name="Kim S.-J."/>
            <person name="Kim J.-S."/>
            <person name="Hong S.-B."/>
            <person name="Kwon S.-W."/>
        </authorList>
    </citation>
    <scope>NUCLEOTIDE SEQUENCE [LARGE SCALE GENOMIC DNA]</scope>
    <source>
        <strain evidence="3 4">DFW100M-13</strain>
    </source>
</reference>
<evidence type="ECO:0000313" key="4">
    <source>
        <dbReference type="Proteomes" id="UP000293995"/>
    </source>
</evidence>
<dbReference type="PROSITE" id="PS50995">
    <property type="entry name" value="HTH_MARR_2"/>
    <property type="match status" value="1"/>
</dbReference>
<dbReference type="InterPro" id="IPR036388">
    <property type="entry name" value="WH-like_DNA-bd_sf"/>
</dbReference>
<dbReference type="Pfam" id="PF01047">
    <property type="entry name" value="MarR"/>
    <property type="match status" value="1"/>
</dbReference>
<dbReference type="InterPro" id="IPR039422">
    <property type="entry name" value="MarR/SlyA-like"/>
</dbReference>
<evidence type="ECO:0000259" key="2">
    <source>
        <dbReference type="PROSITE" id="PS50995"/>
    </source>
</evidence>
<evidence type="ECO:0000256" key="1">
    <source>
        <dbReference type="ARBA" id="ARBA00004496"/>
    </source>
</evidence>
<dbReference type="OrthoDB" id="9806864at2"/>
<dbReference type="PANTHER" id="PTHR33164:SF5">
    <property type="entry name" value="ORGANIC HYDROPEROXIDE RESISTANCE TRANSCRIPTIONAL REGULATOR"/>
    <property type="match status" value="1"/>
</dbReference>
<dbReference type="Gene3D" id="1.10.10.10">
    <property type="entry name" value="Winged helix-like DNA-binding domain superfamily/Winged helix DNA-binding domain"/>
    <property type="match status" value="1"/>
</dbReference>
<dbReference type="GO" id="GO:0005737">
    <property type="term" value="C:cytoplasm"/>
    <property type="evidence" value="ECO:0007669"/>
    <property type="project" value="UniProtKB-SubCell"/>
</dbReference>
<dbReference type="GO" id="GO:0003700">
    <property type="term" value="F:DNA-binding transcription factor activity"/>
    <property type="evidence" value="ECO:0007669"/>
    <property type="project" value="InterPro"/>
</dbReference>
<sequence>MHSDTRKRCYRRYVTASPAPAVALADMVCFNLHAAFRAVTAAYRPLLEPLGLSYPQYLVLAVLWDQGEAPVRELVDRLQSDYGTITPLVKRMEKQGLVTRTRNPRDERSVVVATTEAGQALSEHAPRIYQAITETFGFTPERAEVALDVLRSISAHALETS</sequence>
<dbReference type="AlphaFoldDB" id="A0A4P6EDA7"/>
<dbReference type="SMART" id="SM00347">
    <property type="entry name" value="HTH_MARR"/>
    <property type="match status" value="1"/>
</dbReference>
<feature type="domain" description="HTH marR-type" evidence="2">
    <location>
        <begin position="25"/>
        <end position="155"/>
    </location>
</feature>
<keyword evidence="4" id="KW-1185">Reference proteome</keyword>
<comment type="subcellular location">
    <subcellularLocation>
        <location evidence="1">Cytoplasm</location>
    </subcellularLocation>
</comment>
<dbReference type="InterPro" id="IPR036390">
    <property type="entry name" value="WH_DNA-bd_sf"/>
</dbReference>
<organism evidence="3 4">
    <name type="scientific">Microbacterium protaetiae</name>
    <dbReference type="NCBI Taxonomy" id="2509458"/>
    <lineage>
        <taxon>Bacteria</taxon>
        <taxon>Bacillati</taxon>
        <taxon>Actinomycetota</taxon>
        <taxon>Actinomycetes</taxon>
        <taxon>Micrococcales</taxon>
        <taxon>Microbacteriaceae</taxon>
        <taxon>Microbacterium</taxon>
    </lineage>
</organism>
<evidence type="ECO:0000313" key="3">
    <source>
        <dbReference type="EMBL" id="QAY60094.1"/>
    </source>
</evidence>
<dbReference type="GO" id="GO:0006950">
    <property type="term" value="P:response to stress"/>
    <property type="evidence" value="ECO:0007669"/>
    <property type="project" value="TreeGrafter"/>
</dbReference>
<dbReference type="PANTHER" id="PTHR33164">
    <property type="entry name" value="TRANSCRIPTIONAL REGULATOR, MARR FAMILY"/>
    <property type="match status" value="1"/>
</dbReference>
<name>A0A4P6EDA7_9MICO</name>
<gene>
    <name evidence="3" type="ORF">ET475_08890</name>
</gene>